<keyword evidence="2" id="KW-1185">Reference proteome</keyword>
<comment type="caution">
    <text evidence="1">The sequence shown here is derived from an EMBL/GenBank/DDBJ whole genome shotgun (WGS) entry which is preliminary data.</text>
</comment>
<sequence length="287" mass="27735">MAERTQPAHAVLLAGLVAVALALTGGGAAWAWWQATAAAEAPPALSAASVDVQVVGLGGGLPGPGGTVTLPALSLTGAFPGGGDSEVVTVRNAGSRATTVTAAMSRTGTLGAVFTTTATFGGTDSGAGCTGGNGSTTTIAAGGTATLCLAVGLSATAPTGTQGQSGGVTTTLAASLPGTSWTDEGTVVSGAVGAGTVPATSLSCGALGVLSVRFNWTSVPGATSYVLRYGTNGSQSETLTVTTRRFTSALSGGTAWVVTQRNFGQVTWSSVPSNTRSYTVAVVSLCG</sequence>
<gene>
    <name evidence="1" type="ORF">BCL65_11034</name>
</gene>
<evidence type="ECO:0000313" key="1">
    <source>
        <dbReference type="EMBL" id="PRZ04373.1"/>
    </source>
</evidence>
<dbReference type="Proteomes" id="UP000239895">
    <property type="component" value="Unassembled WGS sequence"/>
</dbReference>
<proteinExistence type="predicted"/>
<evidence type="ECO:0000313" key="2">
    <source>
        <dbReference type="Proteomes" id="UP000239895"/>
    </source>
</evidence>
<protein>
    <recommendedName>
        <fullName evidence="3">Fibronectin type-III domain-containing protein</fullName>
    </recommendedName>
</protein>
<reference evidence="1 2" key="1">
    <citation type="submission" date="2018-03" db="EMBL/GenBank/DDBJ databases">
        <title>Comparative analysis of microorganisms from saline springs in Andes Mountain Range, Colombia.</title>
        <authorList>
            <person name="Rubin E."/>
        </authorList>
    </citation>
    <scope>NUCLEOTIDE SEQUENCE [LARGE SCALE GENOMIC DNA]</scope>
    <source>
        <strain evidence="1 2">CG 23</strain>
    </source>
</reference>
<accession>A0ABX5EAR8</accession>
<dbReference type="EMBL" id="PVTX01000010">
    <property type="protein sequence ID" value="PRZ04373.1"/>
    <property type="molecule type" value="Genomic_DNA"/>
</dbReference>
<organism evidence="1 2">
    <name type="scientific">Isoptericola halotolerans</name>
    <dbReference type="NCBI Taxonomy" id="300560"/>
    <lineage>
        <taxon>Bacteria</taxon>
        <taxon>Bacillati</taxon>
        <taxon>Actinomycetota</taxon>
        <taxon>Actinomycetes</taxon>
        <taxon>Micrococcales</taxon>
        <taxon>Promicromonosporaceae</taxon>
        <taxon>Isoptericola</taxon>
    </lineage>
</organism>
<name>A0ABX5EAR8_9MICO</name>
<dbReference type="RefSeq" id="WP_125206550.1">
    <property type="nucleotide sequence ID" value="NZ_PVTX01000010.1"/>
</dbReference>
<evidence type="ECO:0008006" key="3">
    <source>
        <dbReference type="Google" id="ProtNLM"/>
    </source>
</evidence>